<accession>A0A1N6JTU5</accession>
<dbReference type="Pfam" id="PF16344">
    <property type="entry name" value="FecR_C"/>
    <property type="match status" value="1"/>
</dbReference>
<sequence length="329" mass="37159">MLHSHSTAEELLLIDSFLHYCKGTPEDDVLYWEQMLLEHPQLLPEVERARELYLTMQGYPPISLKTAALQRLKDSLDAQEVTTPVRRLSYKWIAAASVVAIALASFLVFNNKKEKSIHYTPLAATGLQDRTRLTLPDGSSVLLSTASRLQLSDNFNKGDRSVYLDGEAYFDVRSNASLPFTVITSKTATTVLGTAFKVRSYPADHHAQIMLASGKVRVEAQSKTMELTPGEEAICEDGAGIKKTNYQPENMQRWIQRKVEFVNADLDQISKTLEEYYGVKVKLEKRPTGKAVRFTGVFNNQQLNVVLDAISFTNEFTYRLENNEVVIRF</sequence>
<dbReference type="OrthoDB" id="1523735at2"/>
<keyword evidence="5" id="KW-1185">Reference proteome</keyword>
<keyword evidence="1" id="KW-0812">Transmembrane</keyword>
<dbReference type="Gene3D" id="3.55.50.30">
    <property type="match status" value="1"/>
</dbReference>
<name>A0A1N6JTU5_9BACT</name>
<dbReference type="PIRSF" id="PIRSF018266">
    <property type="entry name" value="FecR"/>
    <property type="match status" value="1"/>
</dbReference>
<dbReference type="InterPro" id="IPR032508">
    <property type="entry name" value="FecR_C"/>
</dbReference>
<protein>
    <submittedName>
        <fullName evidence="4">Ferric-dicitrate binding protein FerR, regulates iron transport through sigma-19</fullName>
    </submittedName>
</protein>
<organism evidence="4 5">
    <name type="scientific">Chitinophaga niabensis</name>
    <dbReference type="NCBI Taxonomy" id="536979"/>
    <lineage>
        <taxon>Bacteria</taxon>
        <taxon>Pseudomonadati</taxon>
        <taxon>Bacteroidota</taxon>
        <taxon>Chitinophagia</taxon>
        <taxon>Chitinophagales</taxon>
        <taxon>Chitinophagaceae</taxon>
        <taxon>Chitinophaga</taxon>
    </lineage>
</organism>
<dbReference type="PANTHER" id="PTHR30273">
    <property type="entry name" value="PERIPLASMIC SIGNAL SENSOR AND SIGMA FACTOR ACTIVATOR FECR-RELATED"/>
    <property type="match status" value="1"/>
</dbReference>
<proteinExistence type="predicted"/>
<keyword evidence="1" id="KW-0472">Membrane</keyword>
<dbReference type="Pfam" id="PF04773">
    <property type="entry name" value="FecR"/>
    <property type="match status" value="1"/>
</dbReference>
<dbReference type="PANTHER" id="PTHR30273:SF2">
    <property type="entry name" value="PROTEIN FECR"/>
    <property type="match status" value="1"/>
</dbReference>
<dbReference type="RefSeq" id="WP_074241729.1">
    <property type="nucleotide sequence ID" value="NZ_FSRA01000002.1"/>
</dbReference>
<evidence type="ECO:0000313" key="4">
    <source>
        <dbReference type="EMBL" id="SIO47476.1"/>
    </source>
</evidence>
<feature type="transmembrane region" description="Helical" evidence="1">
    <location>
        <begin position="90"/>
        <end position="109"/>
    </location>
</feature>
<dbReference type="Gene3D" id="2.60.120.1440">
    <property type="match status" value="1"/>
</dbReference>
<evidence type="ECO:0000256" key="1">
    <source>
        <dbReference type="SAM" id="Phobius"/>
    </source>
</evidence>
<dbReference type="AlphaFoldDB" id="A0A1N6JTU5"/>
<dbReference type="GO" id="GO:0016989">
    <property type="term" value="F:sigma factor antagonist activity"/>
    <property type="evidence" value="ECO:0007669"/>
    <property type="project" value="TreeGrafter"/>
</dbReference>
<dbReference type="InterPro" id="IPR012373">
    <property type="entry name" value="Ferrdict_sens_TM"/>
</dbReference>
<dbReference type="EMBL" id="FSRA01000002">
    <property type="protein sequence ID" value="SIO47476.1"/>
    <property type="molecule type" value="Genomic_DNA"/>
</dbReference>
<dbReference type="Proteomes" id="UP000185003">
    <property type="component" value="Unassembled WGS sequence"/>
</dbReference>
<keyword evidence="1" id="KW-1133">Transmembrane helix</keyword>
<gene>
    <name evidence="4" type="ORF">SAMN04488055_4376</name>
</gene>
<reference evidence="4 5" key="1">
    <citation type="submission" date="2016-11" db="EMBL/GenBank/DDBJ databases">
        <authorList>
            <person name="Jaros S."/>
            <person name="Januszkiewicz K."/>
            <person name="Wedrychowicz H."/>
        </authorList>
    </citation>
    <scope>NUCLEOTIDE SEQUENCE [LARGE SCALE GENOMIC DNA]</scope>
    <source>
        <strain evidence="4 5">DSM 24787</strain>
    </source>
</reference>
<evidence type="ECO:0000259" key="3">
    <source>
        <dbReference type="Pfam" id="PF16344"/>
    </source>
</evidence>
<feature type="domain" description="Protein FecR C-terminal" evidence="3">
    <location>
        <begin position="260"/>
        <end position="327"/>
    </location>
</feature>
<evidence type="ECO:0000313" key="5">
    <source>
        <dbReference type="Proteomes" id="UP000185003"/>
    </source>
</evidence>
<evidence type="ECO:0000259" key="2">
    <source>
        <dbReference type="Pfam" id="PF04773"/>
    </source>
</evidence>
<feature type="domain" description="FecR protein" evidence="2">
    <location>
        <begin position="124"/>
        <end position="217"/>
    </location>
</feature>
<dbReference type="STRING" id="536979.SAMN04488055_4376"/>
<dbReference type="InterPro" id="IPR006860">
    <property type="entry name" value="FecR"/>
</dbReference>